<dbReference type="EMBL" id="CACRXK020003104">
    <property type="protein sequence ID" value="CAB3997461.1"/>
    <property type="molecule type" value="Genomic_DNA"/>
</dbReference>
<dbReference type="Proteomes" id="UP001152795">
    <property type="component" value="Unassembled WGS sequence"/>
</dbReference>
<dbReference type="AlphaFoldDB" id="A0A6S7HS23"/>
<evidence type="ECO:0000313" key="1">
    <source>
        <dbReference type="EMBL" id="CAB3997461.1"/>
    </source>
</evidence>
<sequence>MKNTLCLYTDLCIEHRRYDFKNYIIILDNHQSHSDFPFYALERRTKYVFYAILRRPFHC</sequence>
<protein>
    <submittedName>
        <fullName evidence="1">Uncharacterized protein</fullName>
    </submittedName>
</protein>
<evidence type="ECO:0000313" key="2">
    <source>
        <dbReference type="Proteomes" id="UP001152795"/>
    </source>
</evidence>
<accession>A0A6S7HS23</accession>
<organism evidence="1 2">
    <name type="scientific">Paramuricea clavata</name>
    <name type="common">Red gorgonian</name>
    <name type="synonym">Violescent sea-whip</name>
    <dbReference type="NCBI Taxonomy" id="317549"/>
    <lineage>
        <taxon>Eukaryota</taxon>
        <taxon>Metazoa</taxon>
        <taxon>Cnidaria</taxon>
        <taxon>Anthozoa</taxon>
        <taxon>Octocorallia</taxon>
        <taxon>Malacalcyonacea</taxon>
        <taxon>Plexauridae</taxon>
        <taxon>Paramuricea</taxon>
    </lineage>
</organism>
<name>A0A6S7HS23_PARCT</name>
<keyword evidence="2" id="KW-1185">Reference proteome</keyword>
<proteinExistence type="predicted"/>
<comment type="caution">
    <text evidence="1">The sequence shown here is derived from an EMBL/GenBank/DDBJ whole genome shotgun (WGS) entry which is preliminary data.</text>
</comment>
<reference evidence="1" key="1">
    <citation type="submission" date="2020-04" db="EMBL/GenBank/DDBJ databases">
        <authorList>
            <person name="Alioto T."/>
            <person name="Alioto T."/>
            <person name="Gomez Garrido J."/>
        </authorList>
    </citation>
    <scope>NUCLEOTIDE SEQUENCE</scope>
    <source>
        <strain evidence="1">A484AB</strain>
    </source>
</reference>
<gene>
    <name evidence="1" type="ORF">PACLA_8A012717</name>
</gene>